<accession>A0A226DL47</accession>
<comment type="caution">
    <text evidence="1">The sequence shown here is derived from an EMBL/GenBank/DDBJ whole genome shotgun (WGS) entry which is preliminary data.</text>
</comment>
<keyword evidence="2" id="KW-1185">Reference proteome</keyword>
<dbReference type="AlphaFoldDB" id="A0A226DL47"/>
<gene>
    <name evidence="1" type="ORF">Fcan01_20196</name>
</gene>
<reference evidence="1 2" key="1">
    <citation type="submission" date="2015-12" db="EMBL/GenBank/DDBJ databases">
        <title>The genome of Folsomia candida.</title>
        <authorList>
            <person name="Faddeeva A."/>
            <person name="Derks M.F."/>
            <person name="Anvar Y."/>
            <person name="Smit S."/>
            <person name="Van Straalen N."/>
            <person name="Roelofs D."/>
        </authorList>
    </citation>
    <scope>NUCLEOTIDE SEQUENCE [LARGE SCALE GENOMIC DNA]</scope>
    <source>
        <strain evidence="1 2">VU population</strain>
        <tissue evidence="1">Whole body</tissue>
    </source>
</reference>
<evidence type="ECO:0000313" key="1">
    <source>
        <dbReference type="EMBL" id="OXA44936.1"/>
    </source>
</evidence>
<protein>
    <submittedName>
        <fullName evidence="1">Uncharacterized protein</fullName>
    </submittedName>
</protein>
<dbReference type="Proteomes" id="UP000198287">
    <property type="component" value="Unassembled WGS sequence"/>
</dbReference>
<evidence type="ECO:0000313" key="2">
    <source>
        <dbReference type="Proteomes" id="UP000198287"/>
    </source>
</evidence>
<dbReference type="EMBL" id="LNIX01000018">
    <property type="protein sequence ID" value="OXA44936.1"/>
    <property type="molecule type" value="Genomic_DNA"/>
</dbReference>
<organism evidence="1 2">
    <name type="scientific">Folsomia candida</name>
    <name type="common">Springtail</name>
    <dbReference type="NCBI Taxonomy" id="158441"/>
    <lineage>
        <taxon>Eukaryota</taxon>
        <taxon>Metazoa</taxon>
        <taxon>Ecdysozoa</taxon>
        <taxon>Arthropoda</taxon>
        <taxon>Hexapoda</taxon>
        <taxon>Collembola</taxon>
        <taxon>Entomobryomorpha</taxon>
        <taxon>Isotomoidea</taxon>
        <taxon>Isotomidae</taxon>
        <taxon>Proisotominae</taxon>
        <taxon>Folsomia</taxon>
    </lineage>
</organism>
<proteinExistence type="predicted"/>
<name>A0A226DL47_FOLCA</name>
<sequence>MRPWNCELSICNWMNLLKNIGFEDIISLKSYNGANTSLIAKLNQDSRIQSGPTGGLPRYWIVFSDKSSLSNGVIDKLIGINFKTQSITWDKRDEIDNILASASTGKEKFNLELGSPATYFLTLLNVTGHQHPQKSSLPPHRAFRKCDSRIWDNFVRPGDLIDRYEFRSFGLDFTDTHYSVSVGGGPCTSRGRHGVLSDRLLWGWPLPRTLCALIGQENLLISLGF</sequence>